<sequence length="272" mass="29819">MRSILATVIAVGVLSGTPVLAAAPVGTGKVYSGSEGEVVAVIPLTTAGPKGEKQVLLSVQGTDSEFDGKSMLHVVHEQNRGVDYITQYKGEDFYTLIMREAYGSKKYEVWVPGRRKAIIVSFDEKRTQALKGEDAYGQYEKLKKDGTLAKLAAFNRPEREAGQQEGFTKALKEMNEACGTQVTATIDWKSVTDDIIKRYSIASYCGNPLESLGKLCGTPVGKRVISAKVKQYRCQFGPEMKLELNGSAVSFTTQQDASNQEEYATKFFKENL</sequence>
<evidence type="ECO:0000256" key="1">
    <source>
        <dbReference type="SAM" id="SignalP"/>
    </source>
</evidence>
<feature type="signal peptide" evidence="1">
    <location>
        <begin position="1"/>
        <end position="21"/>
    </location>
</feature>
<accession>A0A085WLY8</accession>
<keyword evidence="1" id="KW-0732">Signal</keyword>
<dbReference type="RefSeq" id="WP_044189671.1">
    <property type="nucleotide sequence ID" value="NZ_JMCB01000006.1"/>
</dbReference>
<evidence type="ECO:0000313" key="2">
    <source>
        <dbReference type="EMBL" id="KFE68701.1"/>
    </source>
</evidence>
<feature type="chain" id="PRO_5001800021" description="Lipoprotein" evidence="1">
    <location>
        <begin position="22"/>
        <end position="272"/>
    </location>
</feature>
<evidence type="ECO:0008006" key="4">
    <source>
        <dbReference type="Google" id="ProtNLM"/>
    </source>
</evidence>
<keyword evidence="3" id="KW-1185">Reference proteome</keyword>
<dbReference type="OrthoDB" id="6104590at2"/>
<name>A0A085WLY8_9BACT</name>
<organism evidence="2 3">
    <name type="scientific">Hyalangium minutum</name>
    <dbReference type="NCBI Taxonomy" id="394096"/>
    <lineage>
        <taxon>Bacteria</taxon>
        <taxon>Pseudomonadati</taxon>
        <taxon>Myxococcota</taxon>
        <taxon>Myxococcia</taxon>
        <taxon>Myxococcales</taxon>
        <taxon>Cystobacterineae</taxon>
        <taxon>Archangiaceae</taxon>
        <taxon>Hyalangium</taxon>
    </lineage>
</organism>
<dbReference type="STRING" id="394096.DB31_7938"/>
<reference evidence="2 3" key="1">
    <citation type="submission" date="2014-04" db="EMBL/GenBank/DDBJ databases">
        <title>Genome assembly of Hyalangium minutum DSM 14724.</title>
        <authorList>
            <person name="Sharma G."/>
            <person name="Subramanian S."/>
        </authorList>
    </citation>
    <scope>NUCLEOTIDE SEQUENCE [LARGE SCALE GENOMIC DNA]</scope>
    <source>
        <strain evidence="2 3">DSM 14724</strain>
    </source>
</reference>
<dbReference type="Proteomes" id="UP000028725">
    <property type="component" value="Unassembled WGS sequence"/>
</dbReference>
<proteinExistence type="predicted"/>
<protein>
    <recommendedName>
        <fullName evidence="4">Lipoprotein</fullName>
    </recommendedName>
</protein>
<dbReference type="AlphaFoldDB" id="A0A085WLY8"/>
<comment type="caution">
    <text evidence="2">The sequence shown here is derived from an EMBL/GenBank/DDBJ whole genome shotgun (WGS) entry which is preliminary data.</text>
</comment>
<gene>
    <name evidence="2" type="ORF">DB31_7938</name>
</gene>
<dbReference type="EMBL" id="JMCB01000006">
    <property type="protein sequence ID" value="KFE68701.1"/>
    <property type="molecule type" value="Genomic_DNA"/>
</dbReference>
<evidence type="ECO:0000313" key="3">
    <source>
        <dbReference type="Proteomes" id="UP000028725"/>
    </source>
</evidence>